<evidence type="ECO:0000313" key="1">
    <source>
        <dbReference type="EMBL" id="OYR26054.1"/>
    </source>
</evidence>
<accession>A0A256GFY9</accession>
<comment type="caution">
    <text evidence="1">The sequence shown here is derived from an EMBL/GenBank/DDBJ whole genome shotgun (WGS) entry which is preliminary data.</text>
</comment>
<proteinExistence type="predicted"/>
<dbReference type="EMBL" id="NNRN01000056">
    <property type="protein sequence ID" value="OYR26054.1"/>
    <property type="molecule type" value="Genomic_DNA"/>
</dbReference>
<dbReference type="Proteomes" id="UP000216363">
    <property type="component" value="Unassembled WGS sequence"/>
</dbReference>
<protein>
    <submittedName>
        <fullName evidence="1">Uncharacterized protein</fullName>
    </submittedName>
</protein>
<organism evidence="1 2">
    <name type="scientific">Brucella lupini</name>
    <dbReference type="NCBI Taxonomy" id="255457"/>
    <lineage>
        <taxon>Bacteria</taxon>
        <taxon>Pseudomonadati</taxon>
        <taxon>Pseudomonadota</taxon>
        <taxon>Alphaproteobacteria</taxon>
        <taxon>Hyphomicrobiales</taxon>
        <taxon>Brucellaceae</taxon>
        <taxon>Brucella/Ochrobactrum group</taxon>
        <taxon>Brucella</taxon>
    </lineage>
</organism>
<name>A0A256GFY9_9HYPH</name>
<dbReference type="AlphaFoldDB" id="A0A256GFY9"/>
<gene>
    <name evidence="1" type="ORF">CES86_4108</name>
</gene>
<reference evidence="1 2" key="1">
    <citation type="submission" date="2017-07" db="EMBL/GenBank/DDBJ databases">
        <title>Draft genome of Ochrobactrum lupini type strain LUP21.</title>
        <authorList>
            <person name="Krzyzanowska D.M."/>
            <person name="Jafra S."/>
        </authorList>
    </citation>
    <scope>NUCLEOTIDE SEQUENCE [LARGE SCALE GENOMIC DNA]</scope>
    <source>
        <strain evidence="1 2">LUP21</strain>
    </source>
</reference>
<evidence type="ECO:0000313" key="2">
    <source>
        <dbReference type="Proteomes" id="UP000216363"/>
    </source>
</evidence>
<sequence>MPLSPDQLLVLKALYLEPVPQRWFGEIAEIANIPVRRKLAQQSSDPKCYTISEFGRGRLLEIFKRNNHLGLGMVSGACSGMSRFGRRQPRRSLIWPALCDLH</sequence>